<gene>
    <name evidence="1" type="ORF">AB5J51_39950</name>
</gene>
<accession>A0AB39YGK2</accession>
<proteinExistence type="predicted"/>
<reference evidence="1" key="1">
    <citation type="submission" date="2024-08" db="EMBL/GenBank/DDBJ databases">
        <authorList>
            <person name="Yu S.T."/>
        </authorList>
    </citation>
    <scope>NUCLEOTIDE SEQUENCE</scope>
    <source>
        <strain evidence="1">R33</strain>
    </source>
</reference>
<organism evidence="1">
    <name type="scientific">Streptomyces sp. R33</name>
    <dbReference type="NCBI Taxonomy" id="3238629"/>
    <lineage>
        <taxon>Bacteria</taxon>
        <taxon>Bacillati</taxon>
        <taxon>Actinomycetota</taxon>
        <taxon>Actinomycetes</taxon>
        <taxon>Kitasatosporales</taxon>
        <taxon>Streptomycetaceae</taxon>
        <taxon>Streptomyces</taxon>
    </lineage>
</organism>
<evidence type="ECO:0000313" key="1">
    <source>
        <dbReference type="EMBL" id="XDV68621.1"/>
    </source>
</evidence>
<dbReference type="RefSeq" id="WP_369780115.1">
    <property type="nucleotide sequence ID" value="NZ_CP165727.1"/>
</dbReference>
<sequence>MERVIDLDRAAAAISERAAGWLAAGLKVGQVTWRDETAPWPQRLETDRTLVRDPDSVGVLISGPGNAGLSVVLFRGGWADVDYFDGVDDGGPIPAFDINSAAAFGTQLDQWVPRVFGSFGKSEYSSSILWLDLGKRRALGV</sequence>
<name>A0AB39YGK2_9ACTN</name>
<protein>
    <submittedName>
        <fullName evidence="1">Uncharacterized protein</fullName>
    </submittedName>
</protein>
<dbReference type="AlphaFoldDB" id="A0AB39YGK2"/>
<dbReference type="EMBL" id="CP165727">
    <property type="protein sequence ID" value="XDV68621.1"/>
    <property type="molecule type" value="Genomic_DNA"/>
</dbReference>